<organism evidence="8 9">
    <name type="scientific">Aquabacterium olei</name>
    <dbReference type="NCBI Taxonomy" id="1296669"/>
    <lineage>
        <taxon>Bacteria</taxon>
        <taxon>Pseudomonadati</taxon>
        <taxon>Pseudomonadota</taxon>
        <taxon>Betaproteobacteria</taxon>
        <taxon>Burkholderiales</taxon>
        <taxon>Aquabacterium</taxon>
    </lineage>
</organism>
<accession>A0A2U8FW84</accession>
<dbReference type="Gene3D" id="3.40.50.150">
    <property type="entry name" value="Vaccinia Virus protein VP39"/>
    <property type="match status" value="1"/>
</dbReference>
<evidence type="ECO:0000256" key="2">
    <source>
        <dbReference type="ARBA" id="ARBA00022679"/>
    </source>
</evidence>
<dbReference type="FunFam" id="3.40.50.150:FF:000053">
    <property type="entry name" value="Release factor glutamine methyltransferase"/>
    <property type="match status" value="1"/>
</dbReference>
<dbReference type="InterPro" id="IPR029063">
    <property type="entry name" value="SAM-dependent_MTases_sf"/>
</dbReference>
<dbReference type="CDD" id="cd02440">
    <property type="entry name" value="AdoMet_MTases"/>
    <property type="match status" value="1"/>
</dbReference>
<dbReference type="EMBL" id="CP029210">
    <property type="protein sequence ID" value="AWI55058.1"/>
    <property type="molecule type" value="Genomic_DNA"/>
</dbReference>
<reference evidence="8 9" key="1">
    <citation type="submission" date="2018-05" db="EMBL/GenBank/DDBJ databases">
        <title>complete genome sequence of Aquabacterium olei NBRC 110486.</title>
        <authorList>
            <person name="Tang B."/>
            <person name="Chang J."/>
            <person name="Zhang L."/>
            <person name="Yang H."/>
        </authorList>
    </citation>
    <scope>NUCLEOTIDE SEQUENCE [LARGE SCALE GENOMIC DNA]</scope>
    <source>
        <strain evidence="8 9">NBRC 110486</strain>
    </source>
</reference>
<evidence type="ECO:0000259" key="6">
    <source>
        <dbReference type="Pfam" id="PF05175"/>
    </source>
</evidence>
<dbReference type="GO" id="GO:0003676">
    <property type="term" value="F:nucleic acid binding"/>
    <property type="evidence" value="ECO:0007669"/>
    <property type="project" value="InterPro"/>
</dbReference>
<dbReference type="OrthoDB" id="9800643at2"/>
<keyword evidence="2 5" id="KW-0808">Transferase</keyword>
<evidence type="ECO:0000313" key="9">
    <source>
        <dbReference type="Proteomes" id="UP000244892"/>
    </source>
</evidence>
<feature type="binding site" evidence="5">
    <location>
        <begin position="124"/>
        <end position="128"/>
    </location>
    <ligand>
        <name>S-adenosyl-L-methionine</name>
        <dbReference type="ChEBI" id="CHEBI:59789"/>
    </ligand>
</feature>
<dbReference type="Pfam" id="PF05175">
    <property type="entry name" value="MTS"/>
    <property type="match status" value="1"/>
</dbReference>
<dbReference type="InterPro" id="IPR050320">
    <property type="entry name" value="N5-glutamine_MTase"/>
</dbReference>
<dbReference type="EC" id="2.1.1.297" evidence="5"/>
<evidence type="ECO:0000259" key="7">
    <source>
        <dbReference type="Pfam" id="PF17827"/>
    </source>
</evidence>
<evidence type="ECO:0000313" key="8">
    <source>
        <dbReference type="EMBL" id="AWI55058.1"/>
    </source>
</evidence>
<dbReference type="KEGG" id="aon:DEH84_02875"/>
<proteinExistence type="inferred from homology"/>
<dbReference type="NCBIfam" id="TIGR00536">
    <property type="entry name" value="hemK_fam"/>
    <property type="match status" value="1"/>
</dbReference>
<evidence type="ECO:0000256" key="1">
    <source>
        <dbReference type="ARBA" id="ARBA00022603"/>
    </source>
</evidence>
<dbReference type="GO" id="GO:0032259">
    <property type="term" value="P:methylation"/>
    <property type="evidence" value="ECO:0007669"/>
    <property type="project" value="UniProtKB-KW"/>
</dbReference>
<feature type="binding site" evidence="5">
    <location>
        <position position="174"/>
    </location>
    <ligand>
        <name>S-adenosyl-L-methionine</name>
        <dbReference type="ChEBI" id="CHEBI:59789"/>
    </ligand>
</feature>
<evidence type="ECO:0000256" key="3">
    <source>
        <dbReference type="ARBA" id="ARBA00022691"/>
    </source>
</evidence>
<sequence>MTALPRTPADALQHARACGIERLDAQLLLTHVTGQSRTWLLAHDHDPLPPEQAARFVDLVTRRAAGEPAAYLLGDKEFFGLTLQVTPATLIPRPDTETLVDWALEHIPEQPDPGRAAFAVLDLGTGSGAIALALAHRRPHAAVTAVDASADALAVAAANARALGLPLRCLHGSWLTPVTGERFDLIVSNPPYIAEGDPHLAALTHEPLTALTAGPDGLDDIRHIVAEAGTHLQPGGWLLLEHGYDQADAVAALLHAAGFTEVATRIDLGGQPRCTGGRASFTD</sequence>
<dbReference type="Proteomes" id="UP000244892">
    <property type="component" value="Chromosome"/>
</dbReference>
<name>A0A2U8FW84_9BURK</name>
<evidence type="ECO:0000256" key="5">
    <source>
        <dbReference type="HAMAP-Rule" id="MF_02126"/>
    </source>
</evidence>
<dbReference type="InterPro" id="IPR002052">
    <property type="entry name" value="DNA_methylase_N6_adenine_CS"/>
</dbReference>
<protein>
    <recommendedName>
        <fullName evidence="5">Release factor glutamine methyltransferase</fullName>
        <shortName evidence="5">RF MTase</shortName>
        <ecNumber evidence="5">2.1.1.297</ecNumber>
    </recommendedName>
    <alternativeName>
        <fullName evidence="5">N5-glutamine methyltransferase PrmC</fullName>
    </alternativeName>
    <alternativeName>
        <fullName evidence="5">Protein-(glutamine-N5) MTase PrmC</fullName>
    </alternativeName>
    <alternativeName>
        <fullName evidence="5">Protein-glutamine N-methyltransferase PrmC</fullName>
    </alternativeName>
</protein>
<evidence type="ECO:0000256" key="4">
    <source>
        <dbReference type="ARBA" id="ARBA00048391"/>
    </source>
</evidence>
<dbReference type="Pfam" id="PF17827">
    <property type="entry name" value="PrmC_N"/>
    <property type="match status" value="1"/>
</dbReference>
<dbReference type="Gene3D" id="1.10.8.10">
    <property type="entry name" value="DNA helicase RuvA subunit, C-terminal domain"/>
    <property type="match status" value="1"/>
</dbReference>
<gene>
    <name evidence="5 8" type="primary">prmC</name>
    <name evidence="8" type="ORF">DEH84_02875</name>
</gene>
<dbReference type="SUPFAM" id="SSF53335">
    <property type="entry name" value="S-adenosyl-L-methionine-dependent methyltransferases"/>
    <property type="match status" value="1"/>
</dbReference>
<dbReference type="HAMAP" id="MF_02126">
    <property type="entry name" value="RF_methyltr_PrmC"/>
    <property type="match status" value="1"/>
</dbReference>
<dbReference type="InterPro" id="IPR019874">
    <property type="entry name" value="RF_methyltr_PrmC"/>
</dbReference>
<dbReference type="PANTHER" id="PTHR18895:SF74">
    <property type="entry name" value="MTRF1L RELEASE FACTOR GLUTAMINE METHYLTRANSFERASE"/>
    <property type="match status" value="1"/>
</dbReference>
<comment type="similarity">
    <text evidence="5">Belongs to the protein N5-glutamine methyltransferase family. PrmC subfamily.</text>
</comment>
<dbReference type="PANTHER" id="PTHR18895">
    <property type="entry name" value="HEMK METHYLTRANSFERASE"/>
    <property type="match status" value="1"/>
</dbReference>
<dbReference type="RefSeq" id="WP_109038177.1">
    <property type="nucleotide sequence ID" value="NZ_CP029210.1"/>
</dbReference>
<feature type="binding site" evidence="5">
    <location>
        <position position="189"/>
    </location>
    <ligand>
        <name>S-adenosyl-L-methionine</name>
        <dbReference type="ChEBI" id="CHEBI:59789"/>
    </ligand>
</feature>
<comment type="catalytic activity">
    <reaction evidence="4 5">
        <text>L-glutaminyl-[peptide chain release factor] + S-adenosyl-L-methionine = N(5)-methyl-L-glutaminyl-[peptide chain release factor] + S-adenosyl-L-homocysteine + H(+)</text>
        <dbReference type="Rhea" id="RHEA:42896"/>
        <dbReference type="Rhea" id="RHEA-COMP:10271"/>
        <dbReference type="Rhea" id="RHEA-COMP:10272"/>
        <dbReference type="ChEBI" id="CHEBI:15378"/>
        <dbReference type="ChEBI" id="CHEBI:30011"/>
        <dbReference type="ChEBI" id="CHEBI:57856"/>
        <dbReference type="ChEBI" id="CHEBI:59789"/>
        <dbReference type="ChEBI" id="CHEBI:61891"/>
        <dbReference type="EC" id="2.1.1.297"/>
    </reaction>
</comment>
<feature type="binding site" evidence="5">
    <location>
        <position position="147"/>
    </location>
    <ligand>
        <name>S-adenosyl-L-methionine</name>
        <dbReference type="ChEBI" id="CHEBI:59789"/>
    </ligand>
</feature>
<dbReference type="GO" id="GO:0102559">
    <property type="term" value="F:peptide chain release factor N(5)-glutamine methyltransferase activity"/>
    <property type="evidence" value="ECO:0007669"/>
    <property type="project" value="UniProtKB-EC"/>
</dbReference>
<dbReference type="NCBIfam" id="TIGR03534">
    <property type="entry name" value="RF_mod_PrmC"/>
    <property type="match status" value="1"/>
</dbReference>
<keyword evidence="3 5" id="KW-0949">S-adenosyl-L-methionine</keyword>
<keyword evidence="1 5" id="KW-0489">Methyltransferase</keyword>
<keyword evidence="9" id="KW-1185">Reference proteome</keyword>
<dbReference type="InterPro" id="IPR040758">
    <property type="entry name" value="PrmC_N"/>
</dbReference>
<dbReference type="InterPro" id="IPR004556">
    <property type="entry name" value="HemK-like"/>
</dbReference>
<feature type="binding site" evidence="5">
    <location>
        <begin position="189"/>
        <end position="192"/>
    </location>
    <ligand>
        <name>substrate</name>
    </ligand>
</feature>
<dbReference type="AlphaFoldDB" id="A0A2U8FW84"/>
<feature type="domain" description="Methyltransferase small" evidence="6">
    <location>
        <begin position="116"/>
        <end position="199"/>
    </location>
</feature>
<feature type="domain" description="Release factor glutamine methyltransferase N-terminal" evidence="7">
    <location>
        <begin position="16"/>
        <end position="74"/>
    </location>
</feature>
<dbReference type="InterPro" id="IPR007848">
    <property type="entry name" value="Small_mtfrase_dom"/>
</dbReference>
<dbReference type="PROSITE" id="PS00092">
    <property type="entry name" value="N6_MTASE"/>
    <property type="match status" value="1"/>
</dbReference>
<comment type="function">
    <text evidence="5">Methylates the class 1 translation termination release factors RF1/PrfA and RF2/PrfB on the glutamine residue of the universally conserved GGQ motif.</text>
</comment>